<dbReference type="InterPro" id="IPR049704">
    <property type="entry name" value="Aminotrans_3_PPA_site"/>
</dbReference>
<keyword evidence="5" id="KW-0032">Aminotransferase</keyword>
<comment type="caution">
    <text evidence="5">The sequence shown here is derived from an EMBL/GenBank/DDBJ whole genome shotgun (WGS) entry which is preliminary data.</text>
</comment>
<dbReference type="OrthoDB" id="9801052at2"/>
<keyword evidence="5" id="KW-0808">Transferase</keyword>
<dbReference type="Gene3D" id="3.90.1200.10">
    <property type="match status" value="1"/>
</dbReference>
<dbReference type="InterPro" id="IPR002575">
    <property type="entry name" value="Aminoglycoside_PTrfase"/>
</dbReference>
<dbReference type="SUPFAM" id="SSF56112">
    <property type="entry name" value="Protein kinase-like (PK-like)"/>
    <property type="match status" value="1"/>
</dbReference>
<dbReference type="CDD" id="cd00610">
    <property type="entry name" value="OAT_like"/>
    <property type="match status" value="1"/>
</dbReference>
<evidence type="ECO:0000313" key="5">
    <source>
        <dbReference type="EMBL" id="RKN81272.1"/>
    </source>
</evidence>
<dbReference type="InterPro" id="IPR011009">
    <property type="entry name" value="Kinase-like_dom_sf"/>
</dbReference>
<dbReference type="EMBL" id="RBCJ01000002">
    <property type="protein sequence ID" value="RKN81272.1"/>
    <property type="molecule type" value="Genomic_DNA"/>
</dbReference>
<evidence type="ECO:0000256" key="2">
    <source>
        <dbReference type="ARBA" id="ARBA00008954"/>
    </source>
</evidence>
<dbReference type="Gene3D" id="3.90.1150.10">
    <property type="entry name" value="Aspartate Aminotransferase, domain 1"/>
    <property type="match status" value="1"/>
</dbReference>
<dbReference type="RefSeq" id="WP_120711429.1">
    <property type="nucleotide sequence ID" value="NZ_RBCJ01000002.1"/>
</dbReference>
<comment type="similarity">
    <text evidence="2">Belongs to the class-III pyridoxal-phosphate-dependent aminotransferase family.</text>
</comment>
<dbReference type="Pfam" id="PF00202">
    <property type="entry name" value="Aminotran_3"/>
    <property type="match status" value="1"/>
</dbReference>
<evidence type="ECO:0000256" key="3">
    <source>
        <dbReference type="ARBA" id="ARBA00022898"/>
    </source>
</evidence>
<sequence length="749" mass="84368">MEEILSEYYGLNQIRLTPLEGYDSINFKVETKGKTHVLKQYPYSDVTQELLHAENRILVHLSKLQSIDFPKPISTKDGKELVLREGLTFRLLSYVEGGFLGNIEHTPRLLKSFGEFLGKMDRSLLKCYEASLTAKETQWDLKHFIANEKYLKFIPDSKDRSLVDYFFLQFLENVSPHQYGLRKSLIHNDANDWNVLTKDGKVSGIIDFGDMCHSWTVNEIAIAITYVMMGKEKPLEMASHVIEGYQNIFPLETEELDILYYLVAARLCTSVCNSAYAKTLKPESEYITISEKPAWRLLRKWLGINPIKCRDAFRMAAGYPKVNKPKLREQLKKRSTNLGKALSLSYINPIQMQRSAFQYMYDGQGNTILDAYNNIMLAGHCHPKVVRAGRKVMTRLNTNTRYVYPEILAYSETLLSKFPQSLDKVFFVNSGSAATDLAIRMALAYSKKKKIMVLEHGYHGNTRIGIDISHYKYSQGNNLGKQDYIVEAPMPKVFGSGLKDDGSAGKHFAQETMARIDGAKGKIAAFIAEPIMGCGGQVPLAKGYLKEVYPKIHEQGGICISDEVQVGFGRLGDFFWGYEMHEVVPDMVILGKPMGNGHPIGAVVTTSEISESFAQGPEFFSSFGGNPVSCAIGHAVLEVIEEEKLQEHAKKVGDYLQSLLVELQQEFLEIANIRGIGLFIGVELLDKKGNPNTMLAHRVKNELRENCILIGTDGPYDNVLKIKPPLSFSEKDADRLVHQLHKICNDLLN</sequence>
<evidence type="ECO:0000313" key="6">
    <source>
        <dbReference type="Proteomes" id="UP000276603"/>
    </source>
</evidence>
<dbReference type="Gene3D" id="3.30.200.20">
    <property type="entry name" value="Phosphorylase Kinase, domain 1"/>
    <property type="match status" value="1"/>
</dbReference>
<evidence type="ECO:0000256" key="1">
    <source>
        <dbReference type="ARBA" id="ARBA00001933"/>
    </source>
</evidence>
<reference evidence="5 6" key="1">
    <citation type="submission" date="2018-10" db="EMBL/GenBank/DDBJ databases">
        <title>Ulvibacterium marinum gen. nov., sp. nov., a novel marine bacterium of the family Flavobacteriaceae, isolated from a culture of the green alga Ulva prolifera.</title>
        <authorList>
            <person name="Zhang Z."/>
        </authorList>
    </citation>
    <scope>NUCLEOTIDE SEQUENCE [LARGE SCALE GENOMIC DNA]</scope>
    <source>
        <strain evidence="5 6">CCMM003</strain>
    </source>
</reference>
<keyword evidence="6" id="KW-1185">Reference proteome</keyword>
<dbReference type="PANTHER" id="PTHR45688">
    <property type="match status" value="1"/>
</dbReference>
<dbReference type="InterPro" id="IPR005814">
    <property type="entry name" value="Aminotrans_3"/>
</dbReference>
<comment type="cofactor">
    <cofactor evidence="1">
        <name>pyridoxal 5'-phosphate</name>
        <dbReference type="ChEBI" id="CHEBI:597326"/>
    </cofactor>
</comment>
<dbReference type="InterPro" id="IPR015422">
    <property type="entry name" value="PyrdxlP-dep_Trfase_small"/>
</dbReference>
<accession>A0A3B0C6I7</accession>
<dbReference type="PROSITE" id="PS00600">
    <property type="entry name" value="AA_TRANSFER_CLASS_3"/>
    <property type="match status" value="1"/>
</dbReference>
<evidence type="ECO:0000259" key="4">
    <source>
        <dbReference type="Pfam" id="PF01636"/>
    </source>
</evidence>
<name>A0A3B0C6I7_9FLAO</name>
<organism evidence="5 6">
    <name type="scientific">Ulvibacterium marinum</name>
    <dbReference type="NCBI Taxonomy" id="2419782"/>
    <lineage>
        <taxon>Bacteria</taxon>
        <taxon>Pseudomonadati</taxon>
        <taxon>Bacteroidota</taxon>
        <taxon>Flavobacteriia</taxon>
        <taxon>Flavobacteriales</taxon>
        <taxon>Flavobacteriaceae</taxon>
        <taxon>Ulvibacterium</taxon>
    </lineage>
</organism>
<dbReference type="SUPFAM" id="SSF53383">
    <property type="entry name" value="PLP-dependent transferases"/>
    <property type="match status" value="1"/>
</dbReference>
<dbReference type="InterPro" id="IPR015421">
    <property type="entry name" value="PyrdxlP-dep_Trfase_major"/>
</dbReference>
<proteinExistence type="inferred from homology"/>
<keyword evidence="3" id="KW-0663">Pyridoxal phosphate</keyword>
<dbReference type="Proteomes" id="UP000276603">
    <property type="component" value="Unassembled WGS sequence"/>
</dbReference>
<feature type="domain" description="Aminoglycoside phosphotransferase" evidence="4">
    <location>
        <begin position="20"/>
        <end position="229"/>
    </location>
</feature>
<gene>
    <name evidence="5" type="ORF">D7Z94_10050</name>
</gene>
<dbReference type="GO" id="GO:0030170">
    <property type="term" value="F:pyridoxal phosphate binding"/>
    <property type="evidence" value="ECO:0007669"/>
    <property type="project" value="InterPro"/>
</dbReference>
<dbReference type="Pfam" id="PF01636">
    <property type="entry name" value="APH"/>
    <property type="match status" value="1"/>
</dbReference>
<dbReference type="Gene3D" id="3.40.640.10">
    <property type="entry name" value="Type I PLP-dependent aspartate aminotransferase-like (Major domain)"/>
    <property type="match status" value="1"/>
</dbReference>
<dbReference type="GO" id="GO:0008483">
    <property type="term" value="F:transaminase activity"/>
    <property type="evidence" value="ECO:0007669"/>
    <property type="project" value="UniProtKB-KW"/>
</dbReference>
<dbReference type="AlphaFoldDB" id="A0A3B0C6I7"/>
<dbReference type="InterPro" id="IPR015424">
    <property type="entry name" value="PyrdxlP-dep_Trfase"/>
</dbReference>
<dbReference type="PANTHER" id="PTHR45688:SF13">
    <property type="entry name" value="ALANINE--GLYOXYLATE AMINOTRANSFERASE 2-LIKE"/>
    <property type="match status" value="1"/>
</dbReference>
<protein>
    <submittedName>
        <fullName evidence="5">Aminotransferase class III-fold pyridoxal phosphate-dependent enzyme</fullName>
    </submittedName>
</protein>